<name>A0A396S659_9SPHN</name>
<reference evidence="2 3" key="1">
    <citation type="submission" date="2018-08" db="EMBL/GenBank/DDBJ databases">
        <title>The multiple taxonomic identification of Sphingomonas gilva.</title>
        <authorList>
            <person name="Zhu D."/>
            <person name="Zheng S."/>
        </authorList>
    </citation>
    <scope>NUCLEOTIDE SEQUENCE [LARGE SCALE GENOMIC DNA]</scope>
    <source>
        <strain evidence="2 3">ZDH117</strain>
    </source>
</reference>
<keyword evidence="3" id="KW-1185">Reference proteome</keyword>
<dbReference type="AlphaFoldDB" id="A0A396S659"/>
<evidence type="ECO:0000313" key="3">
    <source>
        <dbReference type="Proteomes" id="UP000266693"/>
    </source>
</evidence>
<comment type="caution">
    <text evidence="2">The sequence shown here is derived from an EMBL/GenBank/DDBJ whole genome shotgun (WGS) entry which is preliminary data.</text>
</comment>
<feature type="transmembrane region" description="Helical" evidence="1">
    <location>
        <begin position="152"/>
        <end position="174"/>
    </location>
</feature>
<feature type="transmembrane region" description="Helical" evidence="1">
    <location>
        <begin position="70"/>
        <end position="91"/>
    </location>
</feature>
<organism evidence="2 3">
    <name type="scientific">Sphingomonas gilva</name>
    <dbReference type="NCBI Taxonomy" id="2305907"/>
    <lineage>
        <taxon>Bacteria</taxon>
        <taxon>Pseudomonadati</taxon>
        <taxon>Pseudomonadota</taxon>
        <taxon>Alphaproteobacteria</taxon>
        <taxon>Sphingomonadales</taxon>
        <taxon>Sphingomonadaceae</taxon>
        <taxon>Sphingomonas</taxon>
    </lineage>
</organism>
<evidence type="ECO:0000256" key="1">
    <source>
        <dbReference type="SAM" id="Phobius"/>
    </source>
</evidence>
<feature type="transmembrane region" description="Helical" evidence="1">
    <location>
        <begin position="124"/>
        <end position="146"/>
    </location>
</feature>
<protein>
    <submittedName>
        <fullName evidence="2">Uncharacterized protein</fullName>
    </submittedName>
</protein>
<feature type="transmembrane region" description="Helical" evidence="1">
    <location>
        <begin position="40"/>
        <end position="58"/>
    </location>
</feature>
<keyword evidence="1" id="KW-0472">Membrane</keyword>
<dbReference type="RefSeq" id="WP_118862402.1">
    <property type="nucleotide sequence ID" value="NZ_QWLV01000001.1"/>
</dbReference>
<dbReference type="Proteomes" id="UP000266693">
    <property type="component" value="Unassembled WGS sequence"/>
</dbReference>
<feature type="transmembrane region" description="Helical" evidence="1">
    <location>
        <begin position="97"/>
        <end position="117"/>
    </location>
</feature>
<accession>A0A396S659</accession>
<proteinExistence type="predicted"/>
<evidence type="ECO:0000313" key="2">
    <source>
        <dbReference type="EMBL" id="RHW18895.1"/>
    </source>
</evidence>
<gene>
    <name evidence="2" type="ORF">D1610_01765</name>
</gene>
<dbReference type="EMBL" id="QWLV01000001">
    <property type="protein sequence ID" value="RHW18895.1"/>
    <property type="molecule type" value="Genomic_DNA"/>
</dbReference>
<keyword evidence="1" id="KW-0812">Transmembrane</keyword>
<keyword evidence="1" id="KW-1133">Transmembrane helix</keyword>
<feature type="transmembrane region" description="Helical" evidence="1">
    <location>
        <begin position="12"/>
        <end position="34"/>
    </location>
</feature>
<dbReference type="OrthoDB" id="9813621at2"/>
<sequence>MTTEIKGRRGIPWRIIGWGGVAFILLLPLIANAPWTVSDYLFMGLMLGCAGLVLELAVRASGNIAYRAGVGVAVAASFLLVWVNGAVGFLGNEDNPANLIFFGVIAVAVVGSAFAGFRSAGMAFTMFTAAACQILIGLVALPAGWASPGGNGLYEVVMGTTVFASLWLISAALFRKAAGQQVAAVRPS</sequence>